<comment type="caution">
    <text evidence="1">The sequence shown here is derived from an EMBL/GenBank/DDBJ whole genome shotgun (WGS) entry which is preliminary data.</text>
</comment>
<keyword evidence="2" id="KW-1185">Reference proteome</keyword>
<dbReference type="EMBL" id="JACIDJ010000002">
    <property type="protein sequence ID" value="MBB3898382.1"/>
    <property type="molecule type" value="Genomic_DNA"/>
</dbReference>
<dbReference type="InterPro" id="IPR036526">
    <property type="entry name" value="C-N_Hydrolase_sf"/>
</dbReference>
<dbReference type="SUPFAM" id="SSF56317">
    <property type="entry name" value="Carbon-nitrogen hydrolase"/>
    <property type="match status" value="1"/>
</dbReference>
<dbReference type="Gene3D" id="3.60.110.10">
    <property type="entry name" value="Carbon-nitrogen hydrolase"/>
    <property type="match status" value="1"/>
</dbReference>
<sequence>MPRLALGLLKVSKHNFPADPAGRMDEFALTVSQADTLLRAKFGGAPDLRMLVAPEYFWSGYGVIGRTVPVLGPIAMDRDDKHRIYGGLKKISKRAGSLVLVAGSIFYHKPGQTRALAYNVCPVLRRGSFLLKQYKEFDDGAAGKNAGRFGYDVKDSDPFFEVDGVGVGLEICGEHGRLATWNANANRTVDLQILISDGSRFLPANMVVRNGGFAIHTDMNGNSVSAGVYPAGGPYTTAHALPPDGISGAQVNGGMVMTYSLTI</sequence>
<protein>
    <recommendedName>
        <fullName evidence="3">CN hydrolase domain-containing protein</fullName>
    </recommendedName>
</protein>
<proteinExistence type="predicted"/>
<gene>
    <name evidence="1" type="ORF">GGQ83_001819</name>
</gene>
<dbReference type="AlphaFoldDB" id="A0A840ABW3"/>
<accession>A0A840ABW3</accession>
<dbReference type="Proteomes" id="UP000553193">
    <property type="component" value="Unassembled WGS sequence"/>
</dbReference>
<reference evidence="1 2" key="1">
    <citation type="submission" date="2020-08" db="EMBL/GenBank/DDBJ databases">
        <title>Genomic Encyclopedia of Type Strains, Phase IV (KMG-IV): sequencing the most valuable type-strain genomes for metagenomic binning, comparative biology and taxonomic classification.</title>
        <authorList>
            <person name="Goeker M."/>
        </authorList>
    </citation>
    <scope>NUCLEOTIDE SEQUENCE [LARGE SCALE GENOMIC DNA]</scope>
    <source>
        <strain evidence="1 2">DSM 19979</strain>
    </source>
</reference>
<organism evidence="1 2">
    <name type="scientific">Roseococcus suduntuyensis</name>
    <dbReference type="NCBI Taxonomy" id="455361"/>
    <lineage>
        <taxon>Bacteria</taxon>
        <taxon>Pseudomonadati</taxon>
        <taxon>Pseudomonadota</taxon>
        <taxon>Alphaproteobacteria</taxon>
        <taxon>Acetobacterales</taxon>
        <taxon>Roseomonadaceae</taxon>
        <taxon>Roseococcus</taxon>
    </lineage>
</organism>
<evidence type="ECO:0008006" key="3">
    <source>
        <dbReference type="Google" id="ProtNLM"/>
    </source>
</evidence>
<dbReference type="RefSeq" id="WP_184383450.1">
    <property type="nucleotide sequence ID" value="NZ_JACIDJ010000002.1"/>
</dbReference>
<name>A0A840ABW3_9PROT</name>
<evidence type="ECO:0000313" key="1">
    <source>
        <dbReference type="EMBL" id="MBB3898382.1"/>
    </source>
</evidence>
<evidence type="ECO:0000313" key="2">
    <source>
        <dbReference type="Proteomes" id="UP000553193"/>
    </source>
</evidence>